<evidence type="ECO:0000313" key="2">
    <source>
        <dbReference type="EMBL" id="BBX54010.1"/>
    </source>
</evidence>
<evidence type="ECO:0000256" key="1">
    <source>
        <dbReference type="SAM" id="MobiDB-lite"/>
    </source>
</evidence>
<keyword evidence="3" id="KW-1185">Reference proteome</keyword>
<reference evidence="2 3" key="1">
    <citation type="journal article" date="2019" name="Emerg. Microbes Infect.">
        <title>Comprehensive subspecies identification of 175 nontuberculous mycobacteria species based on 7547 genomic profiles.</title>
        <authorList>
            <person name="Matsumoto Y."/>
            <person name="Kinjo T."/>
            <person name="Motooka D."/>
            <person name="Nabeya D."/>
            <person name="Jung N."/>
            <person name="Uechi K."/>
            <person name="Horii T."/>
            <person name="Iida T."/>
            <person name="Fujita J."/>
            <person name="Nakamura S."/>
        </authorList>
    </citation>
    <scope>NUCLEOTIDE SEQUENCE [LARGE SCALE GENOMIC DNA]</scope>
    <source>
        <strain evidence="2 3">JCM 12603</strain>
    </source>
</reference>
<dbReference type="AlphaFoldDB" id="A0A6N4VJ34"/>
<dbReference type="KEGG" id="mpof:MPOR_50360"/>
<protein>
    <submittedName>
        <fullName evidence="2">Uncharacterized protein</fullName>
    </submittedName>
</protein>
<dbReference type="EMBL" id="AP022570">
    <property type="protein sequence ID" value="BBX54010.1"/>
    <property type="molecule type" value="Genomic_DNA"/>
</dbReference>
<organism evidence="2 3">
    <name type="scientific">Mycolicibacterium poriferae</name>
    <dbReference type="NCBI Taxonomy" id="39694"/>
    <lineage>
        <taxon>Bacteria</taxon>
        <taxon>Bacillati</taxon>
        <taxon>Actinomycetota</taxon>
        <taxon>Actinomycetes</taxon>
        <taxon>Mycobacteriales</taxon>
        <taxon>Mycobacteriaceae</taxon>
        <taxon>Mycolicibacterium</taxon>
    </lineage>
</organism>
<evidence type="ECO:0000313" key="3">
    <source>
        <dbReference type="Proteomes" id="UP000466785"/>
    </source>
</evidence>
<feature type="region of interest" description="Disordered" evidence="1">
    <location>
        <begin position="28"/>
        <end position="71"/>
    </location>
</feature>
<gene>
    <name evidence="2" type="ORF">MPOR_50360</name>
</gene>
<name>A0A6N4VJ34_9MYCO</name>
<sequence length="71" mass="7482">MRAPTCAAHLLGDLLELGLRARGNQHVSAGFGEGEGHGGAEAPPGTGDHGYTIVESEPVENHARHRNKNLF</sequence>
<proteinExistence type="predicted"/>
<dbReference type="Proteomes" id="UP000466785">
    <property type="component" value="Chromosome"/>
</dbReference>
<accession>A0A6N4VJ34</accession>